<accession>A0A9X3EM59</accession>
<keyword evidence="2" id="KW-1185">Reference proteome</keyword>
<proteinExistence type="predicted"/>
<organism evidence="1 2">
    <name type="scientific">Nannocystis pusilla</name>
    <dbReference type="NCBI Taxonomy" id="889268"/>
    <lineage>
        <taxon>Bacteria</taxon>
        <taxon>Pseudomonadati</taxon>
        <taxon>Myxococcota</taxon>
        <taxon>Polyangia</taxon>
        <taxon>Nannocystales</taxon>
        <taxon>Nannocystaceae</taxon>
        <taxon>Nannocystis</taxon>
    </lineage>
</organism>
<dbReference type="Proteomes" id="UP001150924">
    <property type="component" value="Unassembled WGS sequence"/>
</dbReference>
<dbReference type="RefSeq" id="WP_267767520.1">
    <property type="nucleotide sequence ID" value="NZ_JAPNKE010000002.1"/>
</dbReference>
<protein>
    <submittedName>
        <fullName evidence="1">Uncharacterized protein</fullName>
    </submittedName>
</protein>
<evidence type="ECO:0000313" key="2">
    <source>
        <dbReference type="Proteomes" id="UP001150924"/>
    </source>
</evidence>
<evidence type="ECO:0000313" key="1">
    <source>
        <dbReference type="EMBL" id="MCY1005730.1"/>
    </source>
</evidence>
<dbReference type="AlphaFoldDB" id="A0A9X3EM59"/>
<dbReference type="EMBL" id="JAPNKE010000002">
    <property type="protein sequence ID" value="MCY1005730.1"/>
    <property type="molecule type" value="Genomic_DNA"/>
</dbReference>
<reference evidence="1" key="1">
    <citation type="submission" date="2022-11" db="EMBL/GenBank/DDBJ databases">
        <title>Minimal conservation of predation-associated metabolite biosynthetic gene clusters underscores biosynthetic potential of Myxococcota including descriptions for ten novel species: Archangium lansinium sp. nov., Myxococcus landrumus sp. nov., Nannocystis bai.</title>
        <authorList>
            <person name="Ahearne A."/>
            <person name="Stevens C."/>
            <person name="Phillips K."/>
        </authorList>
    </citation>
    <scope>NUCLEOTIDE SEQUENCE</scope>
    <source>
        <strain evidence="1">Na p29</strain>
    </source>
</reference>
<name>A0A9X3EM59_9BACT</name>
<sequence length="148" mass="16409">MAFNLTRHALQNVVAIGSYRDHWGCKRDDSMPKDTVEKISVSRQDDFQPPHKSFEPVPACHSVDLLIAVGQVIVYASACRQKAEKAVVPRLLLSKKPLEEIENLLVFVSSFELLGCILDLHEELKADAHDVLLPGSAIGGVKHLEPNF</sequence>
<gene>
    <name evidence="1" type="ORF">OV079_09165</name>
</gene>
<comment type="caution">
    <text evidence="1">The sequence shown here is derived from an EMBL/GenBank/DDBJ whole genome shotgun (WGS) entry which is preliminary data.</text>
</comment>